<evidence type="ECO:0000256" key="4">
    <source>
        <dbReference type="ARBA" id="ARBA00022692"/>
    </source>
</evidence>
<organism evidence="9 10">
    <name type="scientific">Sporolactobacillus shoreicorticis</name>
    <dbReference type="NCBI Taxonomy" id="1923877"/>
    <lineage>
        <taxon>Bacteria</taxon>
        <taxon>Bacillati</taxon>
        <taxon>Bacillota</taxon>
        <taxon>Bacilli</taxon>
        <taxon>Bacillales</taxon>
        <taxon>Sporolactobacillaceae</taxon>
        <taxon>Sporolactobacillus</taxon>
    </lineage>
</organism>
<feature type="transmembrane region" description="Helical" evidence="8">
    <location>
        <begin position="12"/>
        <end position="37"/>
    </location>
</feature>
<comment type="subcellular location">
    <subcellularLocation>
        <location evidence="1">Cell membrane</location>
        <topology evidence="1">Multi-pass membrane protein</topology>
    </subcellularLocation>
</comment>
<protein>
    <submittedName>
        <fullName evidence="9">VirD4-like conjugal transfer protein, CD1115 family</fullName>
    </submittedName>
</protein>
<dbReference type="InterPro" id="IPR051539">
    <property type="entry name" value="T4SS-coupling_protein"/>
</dbReference>
<comment type="caution">
    <text evidence="9">The sequence shown here is derived from an EMBL/GenBank/DDBJ whole genome shotgun (WGS) entry which is preliminary data.</text>
</comment>
<dbReference type="PANTHER" id="PTHR37937:SF1">
    <property type="entry name" value="CONJUGATIVE TRANSFER: DNA TRANSPORT"/>
    <property type="match status" value="1"/>
</dbReference>
<sequence>MNRRYKQWKKVLAAPWFLVTFAIGVIWLAFLTVNFILNMLARLPGYLHETLQTAADQAANRPSLLKGWAQWLVTPILSLFPVYAIVAIILAIYLPIRVYKMRIAYRDINLGTEGTRRWTTLKEIKGQYKSIADDDKEYPGKSGYPVLHYNHRLYIETMNTHSAVDSSTQSGKTETFTYPLIDAIMRAEIKDSVVLTDIKGDMLKNTRAEFIAHGYDVKVFNLLLPYQGIAYNPLELIKRAYLKKDYAKAQQLCNTLSYSLFHNPNAKDPMWEESSISLTNALILAVCGICEKIGHPECITMYTVTVMLNELGSNPDEDGMTDLDSFFGGLPVNDPAKLQYGTVQFSQGVTRSGIFTGTMAKLKNYAYDTIARMTSANDLNFEDLAYGEKPVALFIVYPDWDDSNYSLISTFLSQANAVLSEKATLSKDSRLPRRIHYVLEEVANIPAIEGLSRAMNVGLSRNILYHLIFQSRAQMEDKYGKELAAAIIGACGNRYFIMSDGQEDAEEFSKLLGTQTIIAPDRQGDPLAIDKVYSEREAPRPLLMPDELMTLQDGEWVLVRTKHRRDLKGRRIKAYPIFANVTDGTQMLARHEYLMHRFNHPSTFEEMNLWGAHKDIDLNKLVIDFQHPEAVTEPLSAPVAENHSKTKEGDPLENRNIEGIPGTETGILTVLTGDQLELLRRSFARLDPDRAETFNRLDTVEAVEQFFGYEANAALREADGIRQILSLLPERKEA</sequence>
<keyword evidence="4 8" id="KW-0812">Transmembrane</keyword>
<dbReference type="PANTHER" id="PTHR37937">
    <property type="entry name" value="CONJUGATIVE TRANSFER: DNA TRANSPORT"/>
    <property type="match status" value="1"/>
</dbReference>
<dbReference type="Pfam" id="PF02534">
    <property type="entry name" value="T4SS-DNA_transf"/>
    <property type="match status" value="1"/>
</dbReference>
<proteinExistence type="inferred from homology"/>
<evidence type="ECO:0000313" key="9">
    <source>
        <dbReference type="EMBL" id="MFD2696081.1"/>
    </source>
</evidence>
<keyword evidence="6 8" id="KW-0472">Membrane</keyword>
<evidence type="ECO:0000256" key="8">
    <source>
        <dbReference type="SAM" id="Phobius"/>
    </source>
</evidence>
<feature type="region of interest" description="Disordered" evidence="7">
    <location>
        <begin position="633"/>
        <end position="659"/>
    </location>
</feature>
<evidence type="ECO:0000313" key="10">
    <source>
        <dbReference type="Proteomes" id="UP001597399"/>
    </source>
</evidence>
<dbReference type="InterPro" id="IPR027417">
    <property type="entry name" value="P-loop_NTPase"/>
</dbReference>
<dbReference type="NCBIfam" id="NF045973">
    <property type="entry name" value="conju_CD1115"/>
    <property type="match status" value="1"/>
</dbReference>
<evidence type="ECO:0000256" key="2">
    <source>
        <dbReference type="ARBA" id="ARBA00008806"/>
    </source>
</evidence>
<feature type="compositionally biased region" description="Basic and acidic residues" evidence="7">
    <location>
        <begin position="642"/>
        <end position="656"/>
    </location>
</feature>
<reference evidence="10" key="1">
    <citation type="journal article" date="2019" name="Int. J. Syst. Evol. Microbiol.">
        <title>The Global Catalogue of Microorganisms (GCM) 10K type strain sequencing project: providing services to taxonomists for standard genome sequencing and annotation.</title>
        <authorList>
            <consortium name="The Broad Institute Genomics Platform"/>
            <consortium name="The Broad Institute Genome Sequencing Center for Infectious Disease"/>
            <person name="Wu L."/>
            <person name="Ma J."/>
        </authorList>
    </citation>
    <scope>NUCLEOTIDE SEQUENCE [LARGE SCALE GENOMIC DNA]</scope>
    <source>
        <strain evidence="10">TISTR 2466</strain>
    </source>
</reference>
<gene>
    <name evidence="9" type="ORF">ACFSUE_20970</name>
</gene>
<dbReference type="Gene3D" id="3.40.50.300">
    <property type="entry name" value="P-loop containing nucleotide triphosphate hydrolases"/>
    <property type="match status" value="1"/>
</dbReference>
<keyword evidence="3" id="KW-1003">Cell membrane</keyword>
<feature type="transmembrane region" description="Helical" evidence="8">
    <location>
        <begin position="71"/>
        <end position="96"/>
    </location>
</feature>
<dbReference type="Proteomes" id="UP001597399">
    <property type="component" value="Unassembled WGS sequence"/>
</dbReference>
<comment type="similarity">
    <text evidence="2">Belongs to the VirD4/TraG family.</text>
</comment>
<keyword evidence="10" id="KW-1185">Reference proteome</keyword>
<evidence type="ECO:0000256" key="1">
    <source>
        <dbReference type="ARBA" id="ARBA00004651"/>
    </source>
</evidence>
<dbReference type="InterPro" id="IPR003688">
    <property type="entry name" value="TraG/VirD4"/>
</dbReference>
<dbReference type="EMBL" id="JBHUMQ010000057">
    <property type="protein sequence ID" value="MFD2696081.1"/>
    <property type="molecule type" value="Genomic_DNA"/>
</dbReference>
<evidence type="ECO:0000256" key="3">
    <source>
        <dbReference type="ARBA" id="ARBA00022475"/>
    </source>
</evidence>
<name>A0ABW5S8E3_9BACL</name>
<evidence type="ECO:0000256" key="6">
    <source>
        <dbReference type="ARBA" id="ARBA00023136"/>
    </source>
</evidence>
<accession>A0ABW5S8E3</accession>
<dbReference type="SUPFAM" id="SSF52540">
    <property type="entry name" value="P-loop containing nucleoside triphosphate hydrolases"/>
    <property type="match status" value="1"/>
</dbReference>
<dbReference type="CDD" id="cd01127">
    <property type="entry name" value="TrwB_TraG_TraD_VirD4"/>
    <property type="match status" value="1"/>
</dbReference>
<evidence type="ECO:0000256" key="7">
    <source>
        <dbReference type="SAM" id="MobiDB-lite"/>
    </source>
</evidence>
<evidence type="ECO:0000256" key="5">
    <source>
        <dbReference type="ARBA" id="ARBA00022989"/>
    </source>
</evidence>
<dbReference type="RefSeq" id="WP_253061826.1">
    <property type="nucleotide sequence ID" value="NZ_JAMXWM010000010.1"/>
</dbReference>
<keyword evidence="5 8" id="KW-1133">Transmembrane helix</keyword>